<sequence length="296" mass="33486">MSTKIKYGTGLLLALFFLLVLCPSAFAEDGRAWTWLSSNDKYSKFYAPASVHVMQGATAAGTGKTVATAIEAEIKTSFSYEGAEETIRNYKIGHVISNPGQLSYAVAQVRVSPQNRTLQYLGETFYDKAGKVLWSKGKGTEKEMNSQQFDEEFYAAIIDTVFHQGEMKRLRADDRWIVLWSDENAKGVKTQVTADTSTMRRMRDNLIFWAWTEVRDADGKAVEIKFDKRAVNLPQGTERIVTGRYWTPAGGWQTLDDGYEGAYRMITRGAPEERGLIRLRAFANGYSTWVTRYQIR</sequence>
<protein>
    <recommendedName>
        <fullName evidence="4">MucB/RseB N-terminal domain-containing protein</fullName>
    </recommendedName>
</protein>
<evidence type="ECO:0000313" key="2">
    <source>
        <dbReference type="EMBL" id="EHG25894.1"/>
    </source>
</evidence>
<dbReference type="GeneID" id="32475316"/>
<feature type="signal peptide" evidence="1">
    <location>
        <begin position="1"/>
        <end position="27"/>
    </location>
</feature>
<keyword evidence="1" id="KW-0732">Signal</keyword>
<dbReference type="RefSeq" id="WP_006694777.1">
    <property type="nucleotide sequence ID" value="NZ_JH376857.1"/>
</dbReference>
<accession>A0ABP2MSM8</accession>
<evidence type="ECO:0000313" key="3">
    <source>
        <dbReference type="Proteomes" id="UP000003175"/>
    </source>
</evidence>
<organism evidence="2 3">
    <name type="scientific">Selenomonas noxia F0398</name>
    <dbReference type="NCBI Taxonomy" id="702437"/>
    <lineage>
        <taxon>Bacteria</taxon>
        <taxon>Bacillati</taxon>
        <taxon>Bacillota</taxon>
        <taxon>Negativicutes</taxon>
        <taxon>Selenomonadales</taxon>
        <taxon>Selenomonadaceae</taxon>
        <taxon>Selenomonas</taxon>
    </lineage>
</organism>
<gene>
    <name evidence="2" type="ORF">HMPREF9432_00395</name>
</gene>
<keyword evidence="3" id="KW-1185">Reference proteome</keyword>
<name>A0ABP2MSM8_9FIRM</name>
<feature type="chain" id="PRO_5047475823" description="MucB/RseB N-terminal domain-containing protein" evidence="1">
    <location>
        <begin position="28"/>
        <end position="296"/>
    </location>
</feature>
<dbReference type="Proteomes" id="UP000003175">
    <property type="component" value="Unassembled WGS sequence"/>
</dbReference>
<dbReference type="EMBL" id="ADGH01000003">
    <property type="protein sequence ID" value="EHG25894.1"/>
    <property type="molecule type" value="Genomic_DNA"/>
</dbReference>
<comment type="caution">
    <text evidence="2">The sequence shown here is derived from an EMBL/GenBank/DDBJ whole genome shotgun (WGS) entry which is preliminary data.</text>
</comment>
<proteinExistence type="predicted"/>
<evidence type="ECO:0000256" key="1">
    <source>
        <dbReference type="SAM" id="SignalP"/>
    </source>
</evidence>
<reference evidence="2 3" key="1">
    <citation type="submission" date="2011-08" db="EMBL/GenBank/DDBJ databases">
        <title>The Genome Sequence of Selenomonas noxia F0398.</title>
        <authorList>
            <consortium name="The Broad Institute Genome Sequencing Platform"/>
            <person name="Earl A."/>
            <person name="Ward D."/>
            <person name="Feldgarden M."/>
            <person name="Gevers D."/>
            <person name="Izard J."/>
            <person name="Ganesan A."/>
            <person name="Blanton J.M."/>
            <person name="Baranova O.V."/>
            <person name="Tanner A.C."/>
            <person name="Dewhirst F.E."/>
            <person name="Young S.K."/>
            <person name="Zeng Q."/>
            <person name="Gargeya S."/>
            <person name="Fitzgerald M."/>
            <person name="Haas B."/>
            <person name="Abouelleil A."/>
            <person name="Alvarado L."/>
            <person name="Arachchi H.M."/>
            <person name="Berlin A."/>
            <person name="Brown A."/>
            <person name="Chapman S.B."/>
            <person name="Chen Z."/>
            <person name="Dunbar C."/>
            <person name="Freedman E."/>
            <person name="Gearin G."/>
            <person name="Gellesch M."/>
            <person name="Goldberg J."/>
            <person name="Griggs A."/>
            <person name="Gujja S."/>
            <person name="Heiman D."/>
            <person name="Howarth C."/>
            <person name="Larson L."/>
            <person name="Lui A."/>
            <person name="MacDonald P.J.P."/>
            <person name="Montmayeur A."/>
            <person name="Murphy C."/>
            <person name="Neiman D."/>
            <person name="Pearson M."/>
            <person name="Priest M."/>
            <person name="Roberts A."/>
            <person name="Saif S."/>
            <person name="Shea T."/>
            <person name="Shenoy N."/>
            <person name="Sisk P."/>
            <person name="Stolte C."/>
            <person name="Sykes S."/>
            <person name="Wortman J."/>
            <person name="Nusbaum C."/>
            <person name="Birren B."/>
        </authorList>
    </citation>
    <scope>NUCLEOTIDE SEQUENCE [LARGE SCALE GENOMIC DNA]</scope>
    <source>
        <strain evidence="2 3">F0398</strain>
    </source>
</reference>
<evidence type="ECO:0008006" key="4">
    <source>
        <dbReference type="Google" id="ProtNLM"/>
    </source>
</evidence>